<evidence type="ECO:0000256" key="2">
    <source>
        <dbReference type="SAM" id="Phobius"/>
    </source>
</evidence>
<dbReference type="InterPro" id="IPR007730">
    <property type="entry name" value="SPOR-like_dom"/>
</dbReference>
<dbReference type="PROSITE" id="PS51724">
    <property type="entry name" value="SPOR"/>
    <property type="match status" value="1"/>
</dbReference>
<sequence length="238" mass="24978">MATRDVKGSARPAAARSRTAGKPKSRSGGNLMTGLMIGLIIGVAVAVGIAMYLNRSGTPFTNLQKLERRGAASEAPPEVLQPGPRIEDAPPVAALPPSSAASANLDTPAPPPATPATKPVTPAPQKEASGADGQRFDFYKILPGQIDASPEPAKKEPSPAPAAQRWLLQLGAFQHEDEADNLKAKLALLGVEARIQSVELPEKGLIHRVRVGPFGSQEDMERVRAQLKQNGISATVVK</sequence>
<feature type="domain" description="SPOR" evidence="3">
    <location>
        <begin position="160"/>
        <end position="238"/>
    </location>
</feature>
<dbReference type="STRING" id="375574.GCA_001418035_00340"/>
<dbReference type="GO" id="GO:0032153">
    <property type="term" value="C:cell division site"/>
    <property type="evidence" value="ECO:0007669"/>
    <property type="project" value="TreeGrafter"/>
</dbReference>
<gene>
    <name evidence="4" type="ORF">Ga0061063_0541</name>
</gene>
<feature type="region of interest" description="Disordered" evidence="1">
    <location>
        <begin position="1"/>
        <end position="29"/>
    </location>
</feature>
<evidence type="ECO:0000313" key="5">
    <source>
        <dbReference type="Proteomes" id="UP000243535"/>
    </source>
</evidence>
<dbReference type="GO" id="GO:0030428">
    <property type="term" value="C:cell septum"/>
    <property type="evidence" value="ECO:0007669"/>
    <property type="project" value="TreeGrafter"/>
</dbReference>
<dbReference type="Gene3D" id="3.30.70.1070">
    <property type="entry name" value="Sporulation related repeat"/>
    <property type="match status" value="1"/>
</dbReference>
<dbReference type="InterPro" id="IPR052521">
    <property type="entry name" value="Cell_div_SPOR-domain"/>
</dbReference>
<evidence type="ECO:0000259" key="3">
    <source>
        <dbReference type="PROSITE" id="PS51724"/>
    </source>
</evidence>
<feature type="compositionally biased region" description="Low complexity" evidence="1">
    <location>
        <begin position="115"/>
        <end position="124"/>
    </location>
</feature>
<feature type="transmembrane region" description="Helical" evidence="2">
    <location>
        <begin position="31"/>
        <end position="53"/>
    </location>
</feature>
<dbReference type="PANTHER" id="PTHR38687">
    <property type="entry name" value="CELL DIVISION PROTEIN DEDD-RELATED"/>
    <property type="match status" value="1"/>
</dbReference>
<dbReference type="GO" id="GO:0042834">
    <property type="term" value="F:peptidoglycan binding"/>
    <property type="evidence" value="ECO:0007669"/>
    <property type="project" value="InterPro"/>
</dbReference>
<dbReference type="Proteomes" id="UP000243535">
    <property type="component" value="Unassembled WGS sequence"/>
</dbReference>
<keyword evidence="2" id="KW-0812">Transmembrane</keyword>
<dbReference type="GO" id="GO:0032506">
    <property type="term" value="P:cytokinetic process"/>
    <property type="evidence" value="ECO:0007669"/>
    <property type="project" value="TreeGrafter"/>
</dbReference>
<dbReference type="AlphaFoldDB" id="A0A0K6GSU1"/>
<evidence type="ECO:0000256" key="1">
    <source>
        <dbReference type="SAM" id="MobiDB-lite"/>
    </source>
</evidence>
<dbReference type="Pfam" id="PF05036">
    <property type="entry name" value="SPOR"/>
    <property type="match status" value="1"/>
</dbReference>
<proteinExistence type="predicted"/>
<keyword evidence="5" id="KW-1185">Reference proteome</keyword>
<dbReference type="PANTHER" id="PTHR38687:SF1">
    <property type="entry name" value="CELL DIVISION PROTEIN DEDD"/>
    <property type="match status" value="1"/>
</dbReference>
<name>A0A0K6GSU1_9NEIS</name>
<dbReference type="EMBL" id="CYHA01000001">
    <property type="protein sequence ID" value="CUA81697.1"/>
    <property type="molecule type" value="Genomic_DNA"/>
</dbReference>
<accession>A0A0K6GSU1</accession>
<dbReference type="OrthoDB" id="7063246at2"/>
<keyword evidence="2" id="KW-0472">Membrane</keyword>
<evidence type="ECO:0000313" key="4">
    <source>
        <dbReference type="EMBL" id="CUA81697.1"/>
    </source>
</evidence>
<feature type="region of interest" description="Disordered" evidence="1">
    <location>
        <begin position="68"/>
        <end position="134"/>
    </location>
</feature>
<feature type="compositionally biased region" description="Low complexity" evidence="1">
    <location>
        <begin position="89"/>
        <end position="103"/>
    </location>
</feature>
<organism evidence="4 5">
    <name type="scientific">Gulbenkiania indica</name>
    <dbReference type="NCBI Taxonomy" id="375574"/>
    <lineage>
        <taxon>Bacteria</taxon>
        <taxon>Pseudomonadati</taxon>
        <taxon>Pseudomonadota</taxon>
        <taxon>Betaproteobacteria</taxon>
        <taxon>Neisseriales</taxon>
        <taxon>Chromobacteriaceae</taxon>
        <taxon>Gulbenkiania</taxon>
    </lineage>
</organism>
<dbReference type="RefSeq" id="WP_054284457.1">
    <property type="nucleotide sequence ID" value="NZ_CYHA01000001.1"/>
</dbReference>
<keyword evidence="2" id="KW-1133">Transmembrane helix</keyword>
<protein>
    <submittedName>
        <fullName evidence="4">Sporulation related domain</fullName>
    </submittedName>
</protein>
<dbReference type="SUPFAM" id="SSF110997">
    <property type="entry name" value="Sporulation related repeat"/>
    <property type="match status" value="1"/>
</dbReference>
<feature type="compositionally biased region" description="Low complexity" evidence="1">
    <location>
        <begin position="9"/>
        <end position="18"/>
    </location>
</feature>
<dbReference type="InterPro" id="IPR036680">
    <property type="entry name" value="SPOR-like_sf"/>
</dbReference>
<reference evidence="5" key="1">
    <citation type="submission" date="2015-08" db="EMBL/GenBank/DDBJ databases">
        <authorList>
            <person name="Varghese N."/>
        </authorList>
    </citation>
    <scope>NUCLEOTIDE SEQUENCE [LARGE SCALE GENOMIC DNA]</scope>
    <source>
        <strain evidence="5">DSM 17901</strain>
    </source>
</reference>